<dbReference type="Gene3D" id="1.20.1070.10">
    <property type="entry name" value="Rhodopsin 7-helix transmembrane proteins"/>
    <property type="match status" value="1"/>
</dbReference>
<feature type="transmembrane region" description="Helical" evidence="1">
    <location>
        <begin position="159"/>
        <end position="178"/>
    </location>
</feature>
<dbReference type="SUPFAM" id="SSF81321">
    <property type="entry name" value="Family A G protein-coupled receptor-like"/>
    <property type="match status" value="1"/>
</dbReference>
<keyword evidence="1" id="KW-0472">Membrane</keyword>
<sequence length="341" mass="40019">MYTNESFCFQNSTIAHHECSSCSYGPLCQFTTAYYSITSLQTFLCSFESIPNILLLSILFLGSLCNLFSMGTFCQRSTREMGSGIYRLWISIVGQFGLMVVISHILLEKTHNKTIGCFSMEYLRKALHALYDSLTACIACERTMVIYEGISFNKIGSRRVAKLVIPMLFVYHFINILYDPFIRQLNDSSDRSWCILKFNDYSTGIFESARNIVHFTIPYFLNLILPIFWIITLTKQKTRLHRTTSTWVNFRNVIHTYKHTVISCYILVLLNTPRFIFTFYLTCIKQQWQNTAYITAYFLSMVPFTANLLIFVLLSPKYRPDFFDFIQRIVRYMHRKQYELT</sequence>
<organism evidence="3 5">
    <name type="scientific">Adineta steineri</name>
    <dbReference type="NCBI Taxonomy" id="433720"/>
    <lineage>
        <taxon>Eukaryota</taxon>
        <taxon>Metazoa</taxon>
        <taxon>Spiralia</taxon>
        <taxon>Gnathifera</taxon>
        <taxon>Rotifera</taxon>
        <taxon>Eurotatoria</taxon>
        <taxon>Bdelloidea</taxon>
        <taxon>Adinetida</taxon>
        <taxon>Adinetidae</taxon>
        <taxon>Adineta</taxon>
    </lineage>
</organism>
<feature type="transmembrane region" description="Helical" evidence="1">
    <location>
        <begin position="212"/>
        <end position="233"/>
    </location>
</feature>
<comment type="caution">
    <text evidence="3">The sequence shown here is derived from an EMBL/GenBank/DDBJ whole genome shotgun (WGS) entry which is preliminary data.</text>
</comment>
<feature type="transmembrane region" description="Helical" evidence="1">
    <location>
        <begin position="261"/>
        <end position="282"/>
    </location>
</feature>
<evidence type="ECO:0000256" key="1">
    <source>
        <dbReference type="SAM" id="Phobius"/>
    </source>
</evidence>
<keyword evidence="1" id="KW-1133">Transmembrane helix</keyword>
<dbReference type="EMBL" id="CAJOBB010005012">
    <property type="protein sequence ID" value="CAF4112378.1"/>
    <property type="molecule type" value="Genomic_DNA"/>
</dbReference>
<dbReference type="OrthoDB" id="10010395at2759"/>
<gene>
    <name evidence="4" type="ORF">KXQ929_LOCUS35157</name>
    <name evidence="3" type="ORF">OKA104_LOCUS5234</name>
    <name evidence="2" type="ORF">VCS650_LOCUS27126</name>
</gene>
<evidence type="ECO:0008006" key="6">
    <source>
        <dbReference type="Google" id="ProtNLM"/>
    </source>
</evidence>
<feature type="transmembrane region" description="Helical" evidence="1">
    <location>
        <begin position="294"/>
        <end position="314"/>
    </location>
</feature>
<evidence type="ECO:0000313" key="4">
    <source>
        <dbReference type="EMBL" id="CAF4112378.1"/>
    </source>
</evidence>
<protein>
    <recommendedName>
        <fullName evidence="6">G-protein coupled receptors family 1 profile domain-containing protein</fullName>
    </recommendedName>
</protein>
<feature type="transmembrane region" description="Helical" evidence="1">
    <location>
        <begin position="53"/>
        <end position="74"/>
    </location>
</feature>
<evidence type="ECO:0000313" key="5">
    <source>
        <dbReference type="Proteomes" id="UP000663881"/>
    </source>
</evidence>
<dbReference type="Proteomes" id="UP000663868">
    <property type="component" value="Unassembled WGS sequence"/>
</dbReference>
<keyword evidence="1" id="KW-0812">Transmembrane</keyword>
<proteinExistence type="predicted"/>
<dbReference type="Proteomes" id="UP000663891">
    <property type="component" value="Unassembled WGS sequence"/>
</dbReference>
<accession>A0A818LSQ9</accession>
<dbReference type="EMBL" id="CAJNON010000376">
    <property type="protein sequence ID" value="CAF1228691.1"/>
    <property type="molecule type" value="Genomic_DNA"/>
</dbReference>
<dbReference type="EMBL" id="CAJOAY010000180">
    <property type="protein sequence ID" value="CAF3573700.1"/>
    <property type="molecule type" value="Genomic_DNA"/>
</dbReference>
<evidence type="ECO:0000313" key="3">
    <source>
        <dbReference type="EMBL" id="CAF3573700.1"/>
    </source>
</evidence>
<dbReference type="AlphaFoldDB" id="A0A818LSQ9"/>
<feature type="transmembrane region" description="Helical" evidence="1">
    <location>
        <begin position="86"/>
        <end position="107"/>
    </location>
</feature>
<evidence type="ECO:0000313" key="2">
    <source>
        <dbReference type="EMBL" id="CAF1228691.1"/>
    </source>
</evidence>
<reference evidence="3" key="1">
    <citation type="submission" date="2021-02" db="EMBL/GenBank/DDBJ databases">
        <authorList>
            <person name="Nowell W R."/>
        </authorList>
    </citation>
    <scope>NUCLEOTIDE SEQUENCE</scope>
</reference>
<dbReference type="Proteomes" id="UP000663881">
    <property type="component" value="Unassembled WGS sequence"/>
</dbReference>
<name>A0A818LSQ9_9BILA</name>